<organism evidence="2 3">
    <name type="scientific">Burkholderia ubonensis</name>
    <dbReference type="NCBI Taxonomy" id="101571"/>
    <lineage>
        <taxon>Bacteria</taxon>
        <taxon>Pseudomonadati</taxon>
        <taxon>Pseudomonadota</taxon>
        <taxon>Betaproteobacteria</taxon>
        <taxon>Burkholderiales</taxon>
        <taxon>Burkholderiaceae</taxon>
        <taxon>Burkholderia</taxon>
        <taxon>Burkholderia cepacia complex</taxon>
    </lineage>
</organism>
<gene>
    <name evidence="2" type="ORF">BW685_19010</name>
</gene>
<evidence type="ECO:0000313" key="3">
    <source>
        <dbReference type="Proteomes" id="UP000187194"/>
    </source>
</evidence>
<reference evidence="2 3" key="1">
    <citation type="submission" date="2017-01" db="EMBL/GenBank/DDBJ databases">
        <title>Phylogeographic, genomic and meropenem susceptibility analysis of Burkholderia ubonensis.</title>
        <authorList>
            <person name="Price E.P."/>
            <person name="Sarovich D.S."/>
            <person name="Webb J.R."/>
            <person name="Hall C.M."/>
            <person name="Sahl J.W."/>
            <person name="Kaestli M."/>
            <person name="Mayo M."/>
            <person name="Harrington G."/>
            <person name="Baker A.L."/>
            <person name="Sidak-Loftis L.C."/>
            <person name="Lummis M."/>
            <person name="Schupp J.M."/>
            <person name="Gillece J.D."/>
            <person name="Tuanyok A."/>
            <person name="Warner J."/>
            <person name="Busch J.D."/>
            <person name="Keim P."/>
            <person name="Currie B.J."/>
            <person name="Wagner D.M."/>
        </authorList>
    </citation>
    <scope>NUCLEOTIDE SEQUENCE [LARGE SCALE GENOMIC DNA]</scope>
    <source>
        <strain evidence="2 3">A21</strain>
    </source>
</reference>
<comment type="caution">
    <text evidence="2">The sequence shown here is derived from an EMBL/GenBank/DDBJ whole genome shotgun (WGS) entry which is preliminary data.</text>
</comment>
<accession>A0A1R1J8W8</accession>
<protein>
    <recommendedName>
        <fullName evidence="4">Type 1 fimbrial protein</fullName>
    </recommendedName>
</protein>
<feature type="signal peptide" evidence="1">
    <location>
        <begin position="1"/>
        <end position="23"/>
    </location>
</feature>
<feature type="chain" id="PRO_5013181403" description="Type 1 fimbrial protein" evidence="1">
    <location>
        <begin position="24"/>
        <end position="183"/>
    </location>
</feature>
<evidence type="ECO:0008006" key="4">
    <source>
        <dbReference type="Google" id="ProtNLM"/>
    </source>
</evidence>
<dbReference type="EMBL" id="MTJZ01000023">
    <property type="protein sequence ID" value="OMG71772.1"/>
    <property type="molecule type" value="Genomic_DNA"/>
</dbReference>
<proteinExistence type="predicted"/>
<name>A0A1R1J8W8_9BURK</name>
<evidence type="ECO:0000313" key="2">
    <source>
        <dbReference type="EMBL" id="OMG71772.1"/>
    </source>
</evidence>
<dbReference type="RefSeq" id="WP_076478850.1">
    <property type="nucleotide sequence ID" value="NZ_MTJZ01000023.1"/>
</dbReference>
<sequence>MNGFKKMIFAGLISLGGWSAAQAGECVLNINDANVNFGRVFGDRIGDGRGAERRPIATMNRIVSAQCHRAIVMSLRFDGVPSPDERISLGGVAEYVVTVTRISLDGKDVQATLSSTGNALEATSMPISFRPGDAVTPSESNMPAPGKRLEVFIRLDAYRTAEPALNRETTVTSDARFRVVAAH</sequence>
<evidence type="ECO:0000256" key="1">
    <source>
        <dbReference type="SAM" id="SignalP"/>
    </source>
</evidence>
<dbReference type="Proteomes" id="UP000187194">
    <property type="component" value="Unassembled WGS sequence"/>
</dbReference>
<dbReference type="AlphaFoldDB" id="A0A1R1J8W8"/>
<keyword evidence="1" id="KW-0732">Signal</keyword>